<dbReference type="HOGENOM" id="CLU_2845909_0_0_5"/>
<feature type="signal peptide" evidence="1">
    <location>
        <begin position="1"/>
        <end position="15"/>
    </location>
</feature>
<evidence type="ECO:0000313" key="2">
    <source>
        <dbReference type="EMBL" id="EAU43550.1"/>
    </source>
</evidence>
<reference evidence="2 3" key="1">
    <citation type="journal article" date="2010" name="J. Bacteriol.">
        <title>Genome sequences of Pelagibaca bermudensis HTCC2601T and Maritimibacter alkaliphilus HTCC2654T, the type strains of two marine Roseobacter genera.</title>
        <authorList>
            <person name="Thrash J.C."/>
            <person name="Cho J.C."/>
            <person name="Ferriera S."/>
            <person name="Johnson J."/>
            <person name="Vergin K.L."/>
            <person name="Giovannoni S.J."/>
        </authorList>
    </citation>
    <scope>NUCLEOTIDE SEQUENCE [LARGE SCALE GENOMIC DNA]</scope>
    <source>
        <strain evidence="3">DSM 26914 / JCM 13377 / KCTC 12554 / HTCC2601</strain>
    </source>
</reference>
<name>Q0FH71_SALBH</name>
<keyword evidence="1" id="KW-0732">Signal</keyword>
<accession>Q0FH71</accession>
<dbReference type="GeneID" id="92505033"/>
<organism evidence="2 3">
    <name type="scientific">Salipiger bermudensis (strain DSM 26914 / JCM 13377 / KCTC 12554 / HTCC2601)</name>
    <name type="common">Pelagibaca bermudensis</name>
    <dbReference type="NCBI Taxonomy" id="314265"/>
    <lineage>
        <taxon>Bacteria</taxon>
        <taxon>Pseudomonadati</taxon>
        <taxon>Pseudomonadota</taxon>
        <taxon>Alphaproteobacteria</taxon>
        <taxon>Rhodobacterales</taxon>
        <taxon>Roseobacteraceae</taxon>
        <taxon>Salipiger</taxon>
    </lineage>
</organism>
<proteinExistence type="predicted"/>
<gene>
    <name evidence="2" type="ORF">R2601_23465</name>
</gene>
<keyword evidence="3" id="KW-1185">Reference proteome</keyword>
<evidence type="ECO:0008006" key="4">
    <source>
        <dbReference type="Google" id="ProtNLM"/>
    </source>
</evidence>
<protein>
    <recommendedName>
        <fullName evidence="4">Lipoprotein</fullName>
    </recommendedName>
</protein>
<dbReference type="Proteomes" id="UP000006230">
    <property type="component" value="Unassembled WGS sequence"/>
</dbReference>
<evidence type="ECO:0000313" key="3">
    <source>
        <dbReference type="Proteomes" id="UP000006230"/>
    </source>
</evidence>
<evidence type="ECO:0000256" key="1">
    <source>
        <dbReference type="SAM" id="SignalP"/>
    </source>
</evidence>
<dbReference type="AlphaFoldDB" id="Q0FH71"/>
<dbReference type="STRING" id="314265.R2601_23465"/>
<dbReference type="PROSITE" id="PS51257">
    <property type="entry name" value="PROKAR_LIPOPROTEIN"/>
    <property type="match status" value="1"/>
</dbReference>
<comment type="caution">
    <text evidence="2">The sequence shown here is derived from an EMBL/GenBank/DDBJ whole genome shotgun (WGS) entry which is preliminary data.</text>
</comment>
<feature type="chain" id="PRO_5012836322" description="Lipoprotein" evidence="1">
    <location>
        <begin position="16"/>
        <end position="65"/>
    </location>
</feature>
<dbReference type="EMBL" id="AATQ01000080">
    <property type="protein sequence ID" value="EAU43550.1"/>
    <property type="molecule type" value="Genomic_DNA"/>
</dbReference>
<sequence>MRLFLILALAGTALAGCERCSPKPSANVNVGVGTDGVRTGVNVGQRCGPLYVGMSAGEYYHPNWW</sequence>
<dbReference type="RefSeq" id="WP_007799982.1">
    <property type="nucleotide sequence ID" value="NZ_DS022276.1"/>
</dbReference>
<dbReference type="eggNOG" id="ENOG502ZNJ9">
    <property type="taxonomic scope" value="Bacteria"/>
</dbReference>